<gene>
    <name evidence="2" type="ORF">OHA91_17830</name>
</gene>
<evidence type="ECO:0008006" key="4">
    <source>
        <dbReference type="Google" id="ProtNLM"/>
    </source>
</evidence>
<evidence type="ECO:0000313" key="3">
    <source>
        <dbReference type="Proteomes" id="UP001432312"/>
    </source>
</evidence>
<organism evidence="2 3">
    <name type="scientific">Streptomyces erythrochromogenes</name>
    <dbReference type="NCBI Taxonomy" id="285574"/>
    <lineage>
        <taxon>Bacteria</taxon>
        <taxon>Bacillati</taxon>
        <taxon>Actinomycetota</taxon>
        <taxon>Actinomycetes</taxon>
        <taxon>Kitasatosporales</taxon>
        <taxon>Streptomycetaceae</taxon>
        <taxon>Streptomyces</taxon>
    </lineage>
</organism>
<reference evidence="2" key="1">
    <citation type="submission" date="2022-10" db="EMBL/GenBank/DDBJ databases">
        <title>The complete genomes of actinobacterial strains from the NBC collection.</title>
        <authorList>
            <person name="Joergensen T.S."/>
            <person name="Alvarez Arevalo M."/>
            <person name="Sterndorff E.B."/>
            <person name="Faurdal D."/>
            <person name="Vuksanovic O."/>
            <person name="Mourched A.-S."/>
            <person name="Charusanti P."/>
            <person name="Shaw S."/>
            <person name="Blin K."/>
            <person name="Weber T."/>
        </authorList>
    </citation>
    <scope>NUCLEOTIDE SEQUENCE</scope>
    <source>
        <strain evidence="2">NBC_00303</strain>
    </source>
</reference>
<dbReference type="Proteomes" id="UP001432312">
    <property type="component" value="Chromosome"/>
</dbReference>
<dbReference type="RefSeq" id="WP_051892836.1">
    <property type="nucleotide sequence ID" value="NZ_CP108036.1"/>
</dbReference>
<accession>A0ABZ1QE53</accession>
<feature type="compositionally biased region" description="Acidic residues" evidence="1">
    <location>
        <begin position="86"/>
        <end position="98"/>
    </location>
</feature>
<protein>
    <recommendedName>
        <fullName evidence="4">Type VII secretion integral membrane protein EccD</fullName>
    </recommendedName>
</protein>
<dbReference type="EMBL" id="CP108036">
    <property type="protein sequence ID" value="WUN80223.1"/>
    <property type="molecule type" value="Genomic_DNA"/>
</dbReference>
<name>A0ABZ1QE53_9ACTN</name>
<feature type="region of interest" description="Disordered" evidence="1">
    <location>
        <begin position="1"/>
        <end position="24"/>
    </location>
</feature>
<keyword evidence="3" id="KW-1185">Reference proteome</keyword>
<sequence>MSELKVHPWQDAGTAAESSEAPVEDAEHAWIAGYEPGNPWQAKLCLRTAHGTVAYPLTPHTMPDLLEGLVVVAQEQQGVTGADALYDTDTDADADGAEDDARPDGPTETATLHNGRAARLTGWAVVHELWEREDPKARLVMGAIVLAVFAFGILLS</sequence>
<proteinExistence type="predicted"/>
<evidence type="ECO:0000256" key="1">
    <source>
        <dbReference type="SAM" id="MobiDB-lite"/>
    </source>
</evidence>
<feature type="region of interest" description="Disordered" evidence="1">
    <location>
        <begin position="86"/>
        <end position="111"/>
    </location>
</feature>
<evidence type="ECO:0000313" key="2">
    <source>
        <dbReference type="EMBL" id="WUN80223.1"/>
    </source>
</evidence>
<dbReference type="GeneID" id="95497934"/>